<feature type="transmembrane region" description="Helical" evidence="14">
    <location>
        <begin position="348"/>
        <end position="370"/>
    </location>
</feature>
<feature type="transmembrane region" description="Helical" evidence="14">
    <location>
        <begin position="111"/>
        <end position="130"/>
    </location>
</feature>
<dbReference type="InterPro" id="IPR050327">
    <property type="entry name" value="Proton-linked_MCT"/>
</dbReference>
<evidence type="ECO:0000256" key="9">
    <source>
        <dbReference type="ARBA" id="ARBA00058516"/>
    </source>
</evidence>
<evidence type="ECO:0000313" key="17">
    <source>
        <dbReference type="Proteomes" id="UP000002281"/>
    </source>
</evidence>
<organism evidence="16 17">
    <name type="scientific">Equus caballus</name>
    <name type="common">Horse</name>
    <dbReference type="NCBI Taxonomy" id="9796"/>
    <lineage>
        <taxon>Eukaryota</taxon>
        <taxon>Metazoa</taxon>
        <taxon>Chordata</taxon>
        <taxon>Craniata</taxon>
        <taxon>Vertebrata</taxon>
        <taxon>Euteleostomi</taxon>
        <taxon>Mammalia</taxon>
        <taxon>Eutheria</taxon>
        <taxon>Laurasiatheria</taxon>
        <taxon>Perissodactyla</taxon>
        <taxon>Equidae</taxon>
        <taxon>Equus</taxon>
    </lineage>
</organism>
<evidence type="ECO:0000256" key="4">
    <source>
        <dbReference type="ARBA" id="ARBA00022553"/>
    </source>
</evidence>
<reference evidence="16" key="2">
    <citation type="submission" date="2025-08" db="UniProtKB">
        <authorList>
            <consortium name="Ensembl"/>
        </authorList>
    </citation>
    <scope>IDENTIFICATION</scope>
    <source>
        <strain evidence="16">Thoroughbred</strain>
    </source>
</reference>
<comment type="function">
    <text evidence="9">Monocarboxylate transporter selective for taurine. May associate with BSG/CD147 or EMB/GP70 ancillary proteins to mediate facilitative efflux or influx of taurine across the plasma membrane. The transport is pH- and sodium-independent. Rather low-affinity, is likely effective for taurine transport in tissues where taurine is present at high concentrations.</text>
</comment>
<feature type="transmembrane region" description="Helical" evidence="14">
    <location>
        <begin position="169"/>
        <end position="190"/>
    </location>
</feature>
<evidence type="ECO:0000256" key="14">
    <source>
        <dbReference type="SAM" id="Phobius"/>
    </source>
</evidence>
<feature type="transmembrane region" description="Helical" evidence="14">
    <location>
        <begin position="472"/>
        <end position="490"/>
    </location>
</feature>
<feature type="domain" description="Major facilitator superfamily (MFS) profile" evidence="15">
    <location>
        <begin position="43"/>
        <end position="495"/>
    </location>
</feature>
<feature type="transmembrane region" description="Helical" evidence="14">
    <location>
        <begin position="42"/>
        <end position="61"/>
    </location>
</feature>
<dbReference type="Pfam" id="PF07690">
    <property type="entry name" value="MFS_1"/>
    <property type="match status" value="1"/>
</dbReference>
<dbReference type="CDD" id="cd17422">
    <property type="entry name" value="MFS_MCT7"/>
    <property type="match status" value="1"/>
</dbReference>
<evidence type="ECO:0000256" key="6">
    <source>
        <dbReference type="ARBA" id="ARBA00022989"/>
    </source>
</evidence>
<dbReference type="InterPro" id="IPR030766">
    <property type="entry name" value="MCT7"/>
</dbReference>
<dbReference type="GO" id="GO:0015711">
    <property type="term" value="P:organic anion transport"/>
    <property type="evidence" value="ECO:0007669"/>
    <property type="project" value="UniProtKB-ARBA"/>
</dbReference>
<proteinExistence type="predicted"/>
<dbReference type="InterPro" id="IPR036259">
    <property type="entry name" value="MFS_trans_sf"/>
</dbReference>
<dbReference type="SUPFAM" id="SSF103473">
    <property type="entry name" value="MFS general substrate transporter"/>
    <property type="match status" value="1"/>
</dbReference>
<dbReference type="PANTHER" id="PTHR11360:SF20">
    <property type="entry name" value="MONOCARBOXYLATE TRANSPORTER 7"/>
    <property type="match status" value="1"/>
</dbReference>
<evidence type="ECO:0000259" key="15">
    <source>
        <dbReference type="PROSITE" id="PS50850"/>
    </source>
</evidence>
<evidence type="ECO:0000256" key="13">
    <source>
        <dbReference type="ARBA" id="ARBA00079656"/>
    </source>
</evidence>
<evidence type="ECO:0000256" key="12">
    <source>
        <dbReference type="ARBA" id="ARBA00076353"/>
    </source>
</evidence>
<comment type="catalytic activity">
    <reaction evidence="8">
        <text>taurine(out) = taurine(in)</text>
        <dbReference type="Rhea" id="RHEA:66328"/>
        <dbReference type="ChEBI" id="CHEBI:507393"/>
    </reaction>
    <physiologicalReaction direction="left-to-right" evidence="8">
        <dbReference type="Rhea" id="RHEA:66329"/>
    </physiologicalReaction>
    <physiologicalReaction direction="right-to-left" evidence="8">
        <dbReference type="Rhea" id="RHEA:66330"/>
    </physiologicalReaction>
</comment>
<keyword evidence="2" id="KW-0813">Transport</keyword>
<evidence type="ECO:0000256" key="7">
    <source>
        <dbReference type="ARBA" id="ARBA00023136"/>
    </source>
</evidence>
<evidence type="ECO:0000313" key="16">
    <source>
        <dbReference type="Ensembl" id="ENSECAP00000066324.1"/>
    </source>
</evidence>
<reference evidence="16" key="3">
    <citation type="submission" date="2025-09" db="UniProtKB">
        <authorList>
            <consortium name="Ensembl"/>
        </authorList>
    </citation>
    <scope>IDENTIFICATION</scope>
    <source>
        <strain evidence="16">Thoroughbred</strain>
    </source>
</reference>
<keyword evidence="5 14" id="KW-0812">Transmembrane</keyword>
<keyword evidence="3" id="KW-1003">Cell membrane</keyword>
<dbReference type="InterPro" id="IPR011701">
    <property type="entry name" value="MFS"/>
</dbReference>
<dbReference type="FunFam" id="1.20.1250.20:FF:000490">
    <property type="entry name" value="Solute carrier family 16 member 6"/>
    <property type="match status" value="1"/>
</dbReference>
<evidence type="ECO:0000256" key="10">
    <source>
        <dbReference type="ARBA" id="ARBA00064033"/>
    </source>
</evidence>
<evidence type="ECO:0000256" key="3">
    <source>
        <dbReference type="ARBA" id="ARBA00022475"/>
    </source>
</evidence>
<comment type="subunit">
    <text evidence="10">Forms functional complexes with BSG/CD147 or EMB/GP70 ancillary proteins.</text>
</comment>
<feature type="transmembrane region" description="Helical" evidence="14">
    <location>
        <begin position="81"/>
        <end position="99"/>
    </location>
</feature>
<keyword evidence="4" id="KW-0597">Phosphoprotein</keyword>
<keyword evidence="7 14" id="KW-0472">Membrane</keyword>
<feature type="transmembrane region" description="Helical" evidence="14">
    <location>
        <begin position="136"/>
        <end position="157"/>
    </location>
</feature>
<dbReference type="PANTHER" id="PTHR11360">
    <property type="entry name" value="MONOCARBOXYLATE TRANSPORTER"/>
    <property type="match status" value="1"/>
</dbReference>
<keyword evidence="17" id="KW-1185">Reference proteome</keyword>
<feature type="transmembrane region" description="Helical" evidence="14">
    <location>
        <begin position="409"/>
        <end position="427"/>
    </location>
</feature>
<evidence type="ECO:0000256" key="11">
    <source>
        <dbReference type="ARBA" id="ARBA00072172"/>
    </source>
</evidence>
<feature type="transmembrane region" description="Helical" evidence="14">
    <location>
        <begin position="196"/>
        <end position="219"/>
    </location>
</feature>
<protein>
    <recommendedName>
        <fullName evidence="11">Monocarboxylate transporter 7</fullName>
    </recommendedName>
    <alternativeName>
        <fullName evidence="12">Monocarboxylate transporter 6</fullName>
    </alternativeName>
    <alternativeName>
        <fullName evidence="13">Solute carrier family 16 member 6</fullName>
    </alternativeName>
</protein>
<gene>
    <name evidence="16" type="primary">SLC16A6</name>
</gene>
<keyword evidence="6 14" id="KW-1133">Transmembrane helix</keyword>
<dbReference type="GO" id="GO:0016323">
    <property type="term" value="C:basolateral plasma membrane"/>
    <property type="evidence" value="ECO:0007669"/>
    <property type="project" value="UniProtKB-SubCell"/>
</dbReference>
<dbReference type="Ensembl" id="ENSECAT00000145484.1">
    <property type="protein sequence ID" value="ENSECAP00000066324.1"/>
    <property type="gene ID" value="ENSECAG00000009067.4"/>
</dbReference>
<reference evidence="16 17" key="1">
    <citation type="journal article" date="2009" name="Science">
        <title>Genome sequence, comparative analysis, and population genetics of the domestic horse.</title>
        <authorList>
            <consortium name="Broad Institute Genome Sequencing Platform"/>
            <consortium name="Broad Institute Whole Genome Assembly Team"/>
            <person name="Wade C.M."/>
            <person name="Giulotto E."/>
            <person name="Sigurdsson S."/>
            <person name="Zoli M."/>
            <person name="Gnerre S."/>
            <person name="Imsland F."/>
            <person name="Lear T.L."/>
            <person name="Adelson D.L."/>
            <person name="Bailey E."/>
            <person name="Bellone R.R."/>
            <person name="Bloecker H."/>
            <person name="Distl O."/>
            <person name="Edgar R.C."/>
            <person name="Garber M."/>
            <person name="Leeb T."/>
            <person name="Mauceli E."/>
            <person name="MacLeod J.N."/>
            <person name="Penedo M.C.T."/>
            <person name="Raison J.M."/>
            <person name="Sharpe T."/>
            <person name="Vogel J."/>
            <person name="Andersson L."/>
            <person name="Antczak D.F."/>
            <person name="Biagi T."/>
            <person name="Binns M.M."/>
            <person name="Chowdhary B.P."/>
            <person name="Coleman S.J."/>
            <person name="Della Valle G."/>
            <person name="Fryc S."/>
            <person name="Guerin G."/>
            <person name="Hasegawa T."/>
            <person name="Hill E.W."/>
            <person name="Jurka J."/>
            <person name="Kiialainen A."/>
            <person name="Lindgren G."/>
            <person name="Liu J."/>
            <person name="Magnani E."/>
            <person name="Mickelson J.R."/>
            <person name="Murray J."/>
            <person name="Nergadze S.G."/>
            <person name="Onofrio R."/>
            <person name="Pedroni S."/>
            <person name="Piras M.F."/>
            <person name="Raudsepp T."/>
            <person name="Rocchi M."/>
            <person name="Roeed K.H."/>
            <person name="Ryder O.A."/>
            <person name="Searle S."/>
            <person name="Skow L."/>
            <person name="Swinburne J.E."/>
            <person name="Syvaenen A.C."/>
            <person name="Tozaki T."/>
            <person name="Valberg S.J."/>
            <person name="Vaudin M."/>
            <person name="White J.R."/>
            <person name="Zody M.C."/>
            <person name="Lander E.S."/>
            <person name="Lindblad-Toh K."/>
        </authorList>
    </citation>
    <scope>NUCLEOTIDE SEQUENCE [LARGE SCALE GENOMIC DNA]</scope>
    <source>
        <strain evidence="16 17">Thoroughbred</strain>
    </source>
</reference>
<evidence type="ECO:0000256" key="2">
    <source>
        <dbReference type="ARBA" id="ARBA00022448"/>
    </source>
</evidence>
<dbReference type="InterPro" id="IPR020846">
    <property type="entry name" value="MFS_dom"/>
</dbReference>
<evidence type="ECO:0000256" key="8">
    <source>
        <dbReference type="ARBA" id="ARBA00050472"/>
    </source>
</evidence>
<dbReference type="FunFam" id="1.20.1250.20:FF:000326">
    <property type="entry name" value="Solute carrier family 16 member 6"/>
    <property type="match status" value="1"/>
</dbReference>
<evidence type="ECO:0000256" key="1">
    <source>
        <dbReference type="ARBA" id="ARBA00004554"/>
    </source>
</evidence>
<sequence>MVGGGAPPRPAETGCSRLRMTQRESQLCSRANVYTQVPDGGWGWVVAVSFFFVEVFTYGIIKSFGVFFNDLMNSFDESNSRISWIVSICVFVLTFTAPLSTVLSARFGHRLVVMAGGLLVSTGMVAASFAQQVYHMYIALGLISGLGYCFSFLPTVTILSQYFDKRRSVVTAVASTGECFAMFGFAPAITALKENIGWRFSLLFVGLLQLNIVVCGALLRPIIIRGPDSLKITAHENRKEVQYMLENEKTRTSIDSIDSGVELTTSPKNVPSHAAMELEPKADMQHILMKTGSKQSEKKTPLLDFSVLKERSFICYALFGLFATLGFFAPSLYIIPLGISLGIDQDRAAFLLSTMAIAEVFGRIGAGFVLNREPIRKIYLELICVVLLTVSLFAFTFATGFWGLMSCSIFFGFMVGTVGGTHIPLLAEDDVVGIEKMSSAAGVYVFIQSIAGLAGPPLAGLLVDQSKIYSRAFYSCAAGMFLAAVCLALVRPCKKGLCPRHQGGKAKAESRRGKVLQDIPEDFLEMDLGKNEHKVHMKMEPV</sequence>
<comment type="subcellular location">
    <subcellularLocation>
        <location evidence="1">Basolateral cell membrane</location>
        <topology evidence="1">Multi-pass membrane protein</topology>
    </subcellularLocation>
</comment>
<dbReference type="GO" id="GO:0022857">
    <property type="term" value="F:transmembrane transporter activity"/>
    <property type="evidence" value="ECO:0007669"/>
    <property type="project" value="InterPro"/>
</dbReference>
<feature type="transmembrane region" description="Helical" evidence="14">
    <location>
        <begin position="382"/>
        <end position="403"/>
    </location>
</feature>
<dbReference type="GO" id="GO:0015849">
    <property type="term" value="P:organic acid transport"/>
    <property type="evidence" value="ECO:0007669"/>
    <property type="project" value="UniProtKB-ARBA"/>
</dbReference>
<dbReference type="PROSITE" id="PS50850">
    <property type="entry name" value="MFS"/>
    <property type="match status" value="1"/>
</dbReference>
<feature type="transmembrane region" description="Helical" evidence="14">
    <location>
        <begin position="439"/>
        <end position="460"/>
    </location>
</feature>
<dbReference type="AlphaFoldDB" id="A0A9L0RWY7"/>
<evidence type="ECO:0000256" key="5">
    <source>
        <dbReference type="ARBA" id="ARBA00022692"/>
    </source>
</evidence>
<feature type="transmembrane region" description="Helical" evidence="14">
    <location>
        <begin position="313"/>
        <end position="336"/>
    </location>
</feature>
<accession>A0A9L0RWY7</accession>
<dbReference type="GeneTree" id="ENSGT00940000155575"/>
<dbReference type="Gene3D" id="1.20.1250.20">
    <property type="entry name" value="MFS general substrate transporter like domains"/>
    <property type="match status" value="2"/>
</dbReference>
<dbReference type="Proteomes" id="UP000002281">
    <property type="component" value="Chromosome 11"/>
</dbReference>
<name>A0A9L0RWY7_HORSE</name>